<evidence type="ECO:0000313" key="1">
    <source>
        <dbReference type="EMBL" id="CAH0527052.1"/>
    </source>
</evidence>
<proteinExistence type="predicted"/>
<comment type="caution">
    <text evidence="1">The sequence shown here is derived from an EMBL/GenBank/DDBJ whole genome shotgun (WGS) entry which is preliminary data.</text>
</comment>
<reference evidence="1" key="1">
    <citation type="submission" date="2021-12" db="EMBL/GenBank/DDBJ databases">
        <authorList>
            <person name="Rodrigo-Torres L."/>
            <person name="Arahal R. D."/>
            <person name="Lucena T."/>
        </authorList>
    </citation>
    <scope>NUCLEOTIDE SEQUENCE</scope>
    <source>
        <strain evidence="1">CECT 8226</strain>
    </source>
</reference>
<name>A0ABN8DI03_9VIBR</name>
<gene>
    <name evidence="1" type="ORF">VHP8226_02393</name>
</gene>
<dbReference type="EMBL" id="CAKLCM010000002">
    <property type="protein sequence ID" value="CAH0527052.1"/>
    <property type="molecule type" value="Genomic_DNA"/>
</dbReference>
<keyword evidence="2" id="KW-1185">Reference proteome</keyword>
<sequence>MKCYTNDHRNTLLRYAVIHDVAKSEKSFESLIILLSI</sequence>
<organism evidence="1 2">
    <name type="scientific">Vibrio hippocampi</name>
    <dbReference type="NCBI Taxonomy" id="654686"/>
    <lineage>
        <taxon>Bacteria</taxon>
        <taxon>Pseudomonadati</taxon>
        <taxon>Pseudomonadota</taxon>
        <taxon>Gammaproteobacteria</taxon>
        <taxon>Vibrionales</taxon>
        <taxon>Vibrionaceae</taxon>
        <taxon>Vibrio</taxon>
    </lineage>
</organism>
<evidence type="ECO:0000313" key="2">
    <source>
        <dbReference type="Proteomes" id="UP000838160"/>
    </source>
</evidence>
<dbReference type="Proteomes" id="UP000838160">
    <property type="component" value="Unassembled WGS sequence"/>
</dbReference>
<protein>
    <submittedName>
        <fullName evidence="1">Uncharacterized protein</fullName>
    </submittedName>
</protein>
<accession>A0ABN8DI03</accession>